<proteinExistence type="predicted"/>
<keyword evidence="3" id="KW-1185">Reference proteome</keyword>
<organism evidence="2 3">
    <name type="scientific">Necator americanus</name>
    <name type="common">Human hookworm</name>
    <dbReference type="NCBI Taxonomy" id="51031"/>
    <lineage>
        <taxon>Eukaryota</taxon>
        <taxon>Metazoa</taxon>
        <taxon>Ecdysozoa</taxon>
        <taxon>Nematoda</taxon>
        <taxon>Chromadorea</taxon>
        <taxon>Rhabditida</taxon>
        <taxon>Rhabditina</taxon>
        <taxon>Rhabditomorpha</taxon>
        <taxon>Strongyloidea</taxon>
        <taxon>Ancylostomatidae</taxon>
        <taxon>Bunostominae</taxon>
        <taxon>Necator</taxon>
    </lineage>
</organism>
<name>A0ABR1E1G6_NECAM</name>
<sequence length="435" mass="49712">MKSVKHFFSTIARKMNSDEEKEDLLKPFRKIKKEDRRAQPSTKHGKIRGKDGNAQEKEIKRKDAKPKAPLEVQSAYAFHRESAHQAALVCPTTNENKPVVKSVAGEDSSVGLSSRSLRRLRDASERAVRKVKTFVSRPIKDATLKLFVRKVEAKKEAEQSGKIHEREMKSGSDTFPRQRLRKSRDLTTGATNLKTTAEKNSSKSTWIVPTMSKNEYLPSGNKLVYDNNNNDGDLMINGEPFWTQQKKPTDADLEESGTEEDIQLNAEVALDVYEGKTKLVNMPAIPIILDPMNELSELKRRDQLFFTKDVLFGNSIRSMINLCDCSAKPTKLLRRRDQNEITFTEPEKTYGYHKGCLSEIEELPAKPIPKETSRRSSRFFRKKRFLTHDVGKEEIAAVGADSGRMGSKSERRARFLMLKNRYHEELEETCEEEKT</sequence>
<reference evidence="2 3" key="1">
    <citation type="submission" date="2023-08" db="EMBL/GenBank/DDBJ databases">
        <title>A Necator americanus chromosomal reference genome.</title>
        <authorList>
            <person name="Ilik V."/>
            <person name="Petrzelkova K.J."/>
            <person name="Pardy F."/>
            <person name="Fuh T."/>
            <person name="Niatou-Singa F.S."/>
            <person name="Gouil Q."/>
            <person name="Baker L."/>
            <person name="Ritchie M.E."/>
            <person name="Jex A.R."/>
            <person name="Gazzola D."/>
            <person name="Li H."/>
            <person name="Toshio Fujiwara R."/>
            <person name="Zhan B."/>
            <person name="Aroian R.V."/>
            <person name="Pafco B."/>
            <person name="Schwarz E.M."/>
        </authorList>
    </citation>
    <scope>NUCLEOTIDE SEQUENCE [LARGE SCALE GENOMIC DNA]</scope>
    <source>
        <strain evidence="2 3">Aroian</strain>
        <tissue evidence="2">Whole animal</tissue>
    </source>
</reference>
<dbReference type="EMBL" id="JAVFWL010000005">
    <property type="protein sequence ID" value="KAK6756529.1"/>
    <property type="molecule type" value="Genomic_DNA"/>
</dbReference>
<dbReference type="InterPro" id="IPR008569">
    <property type="entry name" value="DUF851"/>
</dbReference>
<comment type="caution">
    <text evidence="2">The sequence shown here is derived from an EMBL/GenBank/DDBJ whole genome shotgun (WGS) entry which is preliminary data.</text>
</comment>
<evidence type="ECO:0000313" key="2">
    <source>
        <dbReference type="EMBL" id="KAK6756529.1"/>
    </source>
</evidence>
<accession>A0ABR1E1G6</accession>
<feature type="region of interest" description="Disordered" evidence="1">
    <location>
        <begin position="158"/>
        <end position="185"/>
    </location>
</feature>
<feature type="compositionally biased region" description="Basic and acidic residues" evidence="1">
    <location>
        <begin position="158"/>
        <end position="170"/>
    </location>
</feature>
<feature type="compositionally biased region" description="Basic and acidic residues" evidence="1">
    <location>
        <begin position="48"/>
        <end position="68"/>
    </location>
</feature>
<evidence type="ECO:0000256" key="1">
    <source>
        <dbReference type="SAM" id="MobiDB-lite"/>
    </source>
</evidence>
<protein>
    <submittedName>
        <fullName evidence="2">Uncharacterized protein</fullName>
    </submittedName>
</protein>
<evidence type="ECO:0000313" key="3">
    <source>
        <dbReference type="Proteomes" id="UP001303046"/>
    </source>
</evidence>
<feature type="region of interest" description="Disordered" evidence="1">
    <location>
        <begin position="1"/>
        <end position="68"/>
    </location>
</feature>
<dbReference type="Proteomes" id="UP001303046">
    <property type="component" value="Unassembled WGS sequence"/>
</dbReference>
<feature type="compositionally biased region" description="Basic and acidic residues" evidence="1">
    <location>
        <begin position="15"/>
        <end position="38"/>
    </location>
</feature>
<dbReference type="Pfam" id="PF05867">
    <property type="entry name" value="DUF851"/>
    <property type="match status" value="1"/>
</dbReference>
<gene>
    <name evidence="2" type="primary">Necator_chrV.g19545</name>
    <name evidence="2" type="ORF">RB195_014753</name>
</gene>